<dbReference type="AlphaFoldDB" id="A0A3E2NWL0"/>
<protein>
    <submittedName>
        <fullName evidence="3">NIPSNAP family containing protein</fullName>
    </submittedName>
</protein>
<evidence type="ECO:0000313" key="3">
    <source>
        <dbReference type="EMBL" id="RFZ85393.1"/>
    </source>
</evidence>
<feature type="domain" description="NIPSNAP" evidence="2">
    <location>
        <begin position="151"/>
        <end position="254"/>
    </location>
</feature>
<sequence>MKKLSTLLAALLLAFVSMSSASASVHYYRLRVYHFKTPAQERLIENYLKDAYLPALHRQTTSPVGVFKTMEQDTDKRVYVLLTYDNLKKAVEADAELEKDKQYLLAAKDYLNAAYNATPYTRFEDILLKAFDKWPDTTVPQLKSPKAERVYELRSYEGPTEAFYKNKVQMFNAGGETVLFNRLKFNAVFYAGVLAGSRMPNLMYMTTFENKADRDKHWEVFSNDAEWKNLSSRPEYQHNVSKADIIFLHPTEYSDL</sequence>
<comment type="caution">
    <text evidence="3">The sequence shown here is derived from an EMBL/GenBank/DDBJ whole genome shotgun (WGS) entry which is preliminary data.</text>
</comment>
<dbReference type="InterPro" id="IPR011008">
    <property type="entry name" value="Dimeric_a/b-barrel"/>
</dbReference>
<gene>
    <name evidence="3" type="ORF">DYU05_07290</name>
</gene>
<dbReference type="Gene3D" id="3.30.70.100">
    <property type="match status" value="2"/>
</dbReference>
<name>A0A3E2NWL0_9SPHI</name>
<keyword evidence="1" id="KW-0732">Signal</keyword>
<accession>A0A3E2NWL0</accession>
<dbReference type="InterPro" id="IPR012577">
    <property type="entry name" value="NIPSNAP"/>
</dbReference>
<keyword evidence="4" id="KW-1185">Reference proteome</keyword>
<dbReference type="Proteomes" id="UP000260823">
    <property type="component" value="Unassembled WGS sequence"/>
</dbReference>
<dbReference type="Pfam" id="PF07978">
    <property type="entry name" value="NIPSNAP"/>
    <property type="match status" value="1"/>
</dbReference>
<organism evidence="3 4">
    <name type="scientific">Mucilaginibacter terrenus</name>
    <dbReference type="NCBI Taxonomy" id="2482727"/>
    <lineage>
        <taxon>Bacteria</taxon>
        <taxon>Pseudomonadati</taxon>
        <taxon>Bacteroidota</taxon>
        <taxon>Sphingobacteriia</taxon>
        <taxon>Sphingobacteriales</taxon>
        <taxon>Sphingobacteriaceae</taxon>
        <taxon>Mucilaginibacter</taxon>
    </lineage>
</organism>
<dbReference type="OrthoDB" id="192769at2"/>
<evidence type="ECO:0000259" key="2">
    <source>
        <dbReference type="Pfam" id="PF07978"/>
    </source>
</evidence>
<dbReference type="EMBL" id="QWDE01000001">
    <property type="protein sequence ID" value="RFZ85393.1"/>
    <property type="molecule type" value="Genomic_DNA"/>
</dbReference>
<feature type="signal peptide" evidence="1">
    <location>
        <begin position="1"/>
        <end position="23"/>
    </location>
</feature>
<evidence type="ECO:0000313" key="4">
    <source>
        <dbReference type="Proteomes" id="UP000260823"/>
    </source>
</evidence>
<dbReference type="SUPFAM" id="SSF54909">
    <property type="entry name" value="Dimeric alpha+beta barrel"/>
    <property type="match status" value="2"/>
</dbReference>
<feature type="chain" id="PRO_5017794881" evidence="1">
    <location>
        <begin position="24"/>
        <end position="256"/>
    </location>
</feature>
<proteinExistence type="predicted"/>
<dbReference type="RefSeq" id="WP_117382293.1">
    <property type="nucleotide sequence ID" value="NZ_QWDE01000001.1"/>
</dbReference>
<evidence type="ECO:0000256" key="1">
    <source>
        <dbReference type="SAM" id="SignalP"/>
    </source>
</evidence>
<reference evidence="3 4" key="1">
    <citation type="submission" date="2018-08" db="EMBL/GenBank/DDBJ databases">
        <title>Mucilaginibacter terrae sp. nov., isolated from manganese diggings.</title>
        <authorList>
            <person name="Huang Y."/>
            <person name="Zhou Z."/>
        </authorList>
    </citation>
    <scope>NUCLEOTIDE SEQUENCE [LARGE SCALE GENOMIC DNA]</scope>
    <source>
        <strain evidence="3 4">ZH6</strain>
    </source>
</reference>